<dbReference type="InterPro" id="IPR039425">
    <property type="entry name" value="RNA_pol_sigma-70-like"/>
</dbReference>
<evidence type="ECO:0000256" key="4">
    <source>
        <dbReference type="ARBA" id="ARBA00023163"/>
    </source>
</evidence>
<dbReference type="NCBIfam" id="TIGR02937">
    <property type="entry name" value="sigma70-ECF"/>
    <property type="match status" value="1"/>
</dbReference>
<dbReference type="InterPro" id="IPR013324">
    <property type="entry name" value="RNA_pol_sigma_r3/r4-like"/>
</dbReference>
<dbReference type="GO" id="GO:0003677">
    <property type="term" value="F:DNA binding"/>
    <property type="evidence" value="ECO:0007669"/>
    <property type="project" value="InterPro"/>
</dbReference>
<evidence type="ECO:0000259" key="7">
    <source>
        <dbReference type="Pfam" id="PF22029"/>
    </source>
</evidence>
<comment type="caution">
    <text evidence="8">The sequence shown here is derived from an EMBL/GenBank/DDBJ whole genome shotgun (WGS) entry which is preliminary data.</text>
</comment>
<comment type="similarity">
    <text evidence="1">Belongs to the sigma-70 factor family. ECF subfamily.</text>
</comment>
<dbReference type="Pfam" id="PF22029">
    <property type="entry name" value="PhyR_sigma2"/>
    <property type="match status" value="1"/>
</dbReference>
<dbReference type="SUPFAM" id="SSF88946">
    <property type="entry name" value="Sigma2 domain of RNA polymerase sigma factors"/>
    <property type="match status" value="1"/>
</dbReference>
<feature type="compositionally biased region" description="Basic and acidic residues" evidence="5">
    <location>
        <begin position="161"/>
        <end position="178"/>
    </location>
</feature>
<name>A0A512IMJ1_9HYPH</name>
<feature type="domain" description="PhyR sigma2" evidence="7">
    <location>
        <begin position="14"/>
        <end position="67"/>
    </location>
</feature>
<evidence type="ECO:0000259" key="6">
    <source>
        <dbReference type="Pfam" id="PF08281"/>
    </source>
</evidence>
<dbReference type="OrthoDB" id="9797134at2"/>
<keyword evidence="2" id="KW-0805">Transcription regulation</keyword>
<feature type="region of interest" description="Disordered" evidence="5">
    <location>
        <begin position="161"/>
        <end position="222"/>
    </location>
</feature>
<evidence type="ECO:0000313" key="9">
    <source>
        <dbReference type="Proteomes" id="UP000321258"/>
    </source>
</evidence>
<keyword evidence="3" id="KW-0731">Sigma factor</keyword>
<dbReference type="InterPro" id="IPR036388">
    <property type="entry name" value="WH-like_DNA-bd_sf"/>
</dbReference>
<dbReference type="PANTHER" id="PTHR43133:SF25">
    <property type="entry name" value="RNA POLYMERASE SIGMA FACTOR RFAY-RELATED"/>
    <property type="match status" value="1"/>
</dbReference>
<evidence type="ECO:0000256" key="2">
    <source>
        <dbReference type="ARBA" id="ARBA00023015"/>
    </source>
</evidence>
<evidence type="ECO:0000256" key="5">
    <source>
        <dbReference type="SAM" id="MobiDB-lite"/>
    </source>
</evidence>
<dbReference type="AlphaFoldDB" id="A0A512IMJ1"/>
<feature type="domain" description="RNA polymerase sigma factor 70 region 4 type 2" evidence="6">
    <location>
        <begin position="107"/>
        <end position="158"/>
    </location>
</feature>
<organism evidence="8 9">
    <name type="scientific">Methylobacterium haplocladii</name>
    <dbReference type="NCBI Taxonomy" id="1176176"/>
    <lineage>
        <taxon>Bacteria</taxon>
        <taxon>Pseudomonadati</taxon>
        <taxon>Pseudomonadota</taxon>
        <taxon>Alphaproteobacteria</taxon>
        <taxon>Hyphomicrobiales</taxon>
        <taxon>Methylobacteriaceae</taxon>
        <taxon>Methylobacterium</taxon>
    </lineage>
</organism>
<dbReference type="EMBL" id="BJZT01000011">
    <property type="protein sequence ID" value="GEO98891.1"/>
    <property type="molecule type" value="Genomic_DNA"/>
</dbReference>
<dbReference type="InterPro" id="IPR013325">
    <property type="entry name" value="RNA_pol_sigma_r2"/>
</dbReference>
<dbReference type="Gene3D" id="1.10.1740.10">
    <property type="match status" value="1"/>
</dbReference>
<dbReference type="Gene3D" id="1.10.10.10">
    <property type="entry name" value="Winged helix-like DNA-binding domain superfamily/Winged helix DNA-binding domain"/>
    <property type="match status" value="1"/>
</dbReference>
<keyword evidence="4" id="KW-0804">Transcription</keyword>
<dbReference type="PANTHER" id="PTHR43133">
    <property type="entry name" value="RNA POLYMERASE ECF-TYPE SIGMA FACTO"/>
    <property type="match status" value="1"/>
</dbReference>
<evidence type="ECO:0000313" key="8">
    <source>
        <dbReference type="EMBL" id="GEO98891.1"/>
    </source>
</evidence>
<evidence type="ECO:0000256" key="1">
    <source>
        <dbReference type="ARBA" id="ARBA00010641"/>
    </source>
</evidence>
<evidence type="ECO:0000256" key="3">
    <source>
        <dbReference type="ARBA" id="ARBA00023082"/>
    </source>
</evidence>
<dbReference type="InterPro" id="IPR013249">
    <property type="entry name" value="RNA_pol_sigma70_r4_t2"/>
</dbReference>
<reference evidence="8 9" key="1">
    <citation type="submission" date="2019-07" db="EMBL/GenBank/DDBJ databases">
        <title>Whole genome shotgun sequence of Methylobacterium haplocladii NBRC 107714.</title>
        <authorList>
            <person name="Hosoyama A."/>
            <person name="Uohara A."/>
            <person name="Ohji S."/>
            <person name="Ichikawa N."/>
        </authorList>
    </citation>
    <scope>NUCLEOTIDE SEQUENCE [LARGE SCALE GENOMIC DNA]</scope>
    <source>
        <strain evidence="8 9">NBRC 107714</strain>
    </source>
</reference>
<dbReference type="InterPro" id="IPR053866">
    <property type="entry name" value="PhyR_sigma2"/>
</dbReference>
<dbReference type="Proteomes" id="UP000321258">
    <property type="component" value="Unassembled WGS sequence"/>
</dbReference>
<dbReference type="RefSeq" id="WP_147077695.1">
    <property type="nucleotide sequence ID" value="NZ_BJZT01000011.1"/>
</dbReference>
<proteinExistence type="inferred from homology"/>
<sequence length="222" mass="24722">MISDRSRSKRPDIVDLLPPLRRYARSLTRDSLKADDLVHDTLVRALEAKGSLRANTNLRTWMMTVLHNVFIDEQRRKRVEARHADVLVQLSDDVALPAQEGQVRLSQIRKAFETLPEEQRAALHLVTLEGMAYADAAAVLGIPIGTLMSRLGRGRAALRAFEDTEPTRGRDTVNDARRPNGPPERGRPQLRLVASDGRPGSADDDAIELDDRTSHRQAVGEA</sequence>
<dbReference type="NCBIfam" id="NF009164">
    <property type="entry name" value="PRK12511.1"/>
    <property type="match status" value="1"/>
</dbReference>
<dbReference type="GO" id="GO:0016987">
    <property type="term" value="F:sigma factor activity"/>
    <property type="evidence" value="ECO:0007669"/>
    <property type="project" value="UniProtKB-KW"/>
</dbReference>
<dbReference type="GO" id="GO:0006352">
    <property type="term" value="P:DNA-templated transcription initiation"/>
    <property type="evidence" value="ECO:0007669"/>
    <property type="project" value="InterPro"/>
</dbReference>
<accession>A0A512IMJ1</accession>
<dbReference type="CDD" id="cd06171">
    <property type="entry name" value="Sigma70_r4"/>
    <property type="match status" value="1"/>
</dbReference>
<gene>
    <name evidence="8" type="ORF">MHA02_12790</name>
</gene>
<protein>
    <submittedName>
        <fullName evidence="8">RNA polymerase sigma factor</fullName>
    </submittedName>
</protein>
<dbReference type="Pfam" id="PF08281">
    <property type="entry name" value="Sigma70_r4_2"/>
    <property type="match status" value="1"/>
</dbReference>
<dbReference type="SUPFAM" id="SSF88659">
    <property type="entry name" value="Sigma3 and sigma4 domains of RNA polymerase sigma factors"/>
    <property type="match status" value="1"/>
</dbReference>
<keyword evidence="9" id="KW-1185">Reference proteome</keyword>
<dbReference type="InterPro" id="IPR014284">
    <property type="entry name" value="RNA_pol_sigma-70_dom"/>
</dbReference>